<gene>
    <name evidence="1" type="ORF">PEBR_30359</name>
</gene>
<protein>
    <submittedName>
        <fullName evidence="1">Uncharacterized protein</fullName>
    </submittedName>
</protein>
<sequence length="381" mass="43666">MSLIKLCNQWPGGIPSYIRRHEQPEDDVISASRAWRHFVREQWTDSVPADQQRRALIERWATADQELRDSYESRAPEDEPTFEDLEQDGCLYGIPDCWLYDVHICISEWTAVKQALLAKCILALFPWDGSYEHLARNMPLWMPFEDNQGDILSTFKFRLSVARPNFLDMHMAQDGTVLFLDTSPKLIIDDRTLETGLALWVQFAINGTTQRAYRSQMLIDGFPDLYREVHPNQDPLELVLEHMGEQEEHDNPQVILEDESVDMRRPFAEVYLVGSYYGENGHERMKQELRDLVDQYAPGFREAEERGNGVAIGAIKLTNTQPVSLVLSYSDAISPARPMTKIMVKYDAENSVGMVFSVTVKLPPRDLTGSQTLRELVTSPP</sequence>
<dbReference type="AlphaFoldDB" id="A0A1S9RGD0"/>
<comment type="caution">
    <text evidence="1">The sequence shown here is derived from an EMBL/GenBank/DDBJ whole genome shotgun (WGS) entry which is preliminary data.</text>
</comment>
<proteinExistence type="predicted"/>
<evidence type="ECO:0000313" key="1">
    <source>
        <dbReference type="EMBL" id="OOQ84401.1"/>
    </source>
</evidence>
<dbReference type="EMBL" id="LJBN01000181">
    <property type="protein sequence ID" value="OOQ84401.1"/>
    <property type="molecule type" value="Genomic_DNA"/>
</dbReference>
<dbReference type="Proteomes" id="UP000190744">
    <property type="component" value="Unassembled WGS sequence"/>
</dbReference>
<organism evidence="1 2">
    <name type="scientific">Penicillium brasilianum</name>
    <dbReference type="NCBI Taxonomy" id="104259"/>
    <lineage>
        <taxon>Eukaryota</taxon>
        <taxon>Fungi</taxon>
        <taxon>Dikarya</taxon>
        <taxon>Ascomycota</taxon>
        <taxon>Pezizomycotina</taxon>
        <taxon>Eurotiomycetes</taxon>
        <taxon>Eurotiomycetidae</taxon>
        <taxon>Eurotiales</taxon>
        <taxon>Aspergillaceae</taxon>
        <taxon>Penicillium</taxon>
    </lineage>
</organism>
<name>A0A1S9RGD0_PENBI</name>
<accession>A0A1S9RGD0</accession>
<reference evidence="2" key="1">
    <citation type="submission" date="2015-09" db="EMBL/GenBank/DDBJ databases">
        <authorList>
            <person name="Fill T.P."/>
            <person name="Baretta J.F."/>
            <person name="de Almeida L.G."/>
            <person name="Rocha M."/>
            <person name="de Souza D.H."/>
            <person name="Malavazi I."/>
            <person name="Cerdeira L.T."/>
            <person name="Hong H."/>
            <person name="Samborskyy M."/>
            <person name="de Vasconcelos A.T."/>
            <person name="Leadlay P."/>
            <person name="Rodrigues-Filho E."/>
        </authorList>
    </citation>
    <scope>NUCLEOTIDE SEQUENCE [LARGE SCALE GENOMIC DNA]</scope>
    <source>
        <strain evidence="2">LaBioMMi 136</strain>
    </source>
</reference>
<evidence type="ECO:0000313" key="2">
    <source>
        <dbReference type="Proteomes" id="UP000190744"/>
    </source>
</evidence>